<name>A0A6J6AVH0_9ZZZZ</name>
<dbReference type="PROSITE" id="PS50932">
    <property type="entry name" value="HTH_LACI_2"/>
    <property type="match status" value="1"/>
</dbReference>
<dbReference type="InterPro" id="IPR000843">
    <property type="entry name" value="HTH_LacI"/>
</dbReference>
<dbReference type="InterPro" id="IPR046335">
    <property type="entry name" value="LacI/GalR-like_sensor"/>
</dbReference>
<dbReference type="Gene3D" id="1.10.260.40">
    <property type="entry name" value="lambda repressor-like DNA-binding domains"/>
    <property type="match status" value="1"/>
</dbReference>
<dbReference type="CDD" id="cd01392">
    <property type="entry name" value="HTH_LacI"/>
    <property type="match status" value="1"/>
</dbReference>
<dbReference type="Pfam" id="PF13377">
    <property type="entry name" value="Peripla_BP_3"/>
    <property type="match status" value="1"/>
</dbReference>
<accession>A0A6J6AVH0</accession>
<keyword evidence="2" id="KW-0238">DNA-binding</keyword>
<reference evidence="5" key="1">
    <citation type="submission" date="2020-05" db="EMBL/GenBank/DDBJ databases">
        <authorList>
            <person name="Chiriac C."/>
            <person name="Salcher M."/>
            <person name="Ghai R."/>
            <person name="Kavagutti S V."/>
        </authorList>
    </citation>
    <scope>NUCLEOTIDE SEQUENCE</scope>
</reference>
<dbReference type="PANTHER" id="PTHR30146">
    <property type="entry name" value="LACI-RELATED TRANSCRIPTIONAL REPRESSOR"/>
    <property type="match status" value="1"/>
</dbReference>
<protein>
    <submittedName>
        <fullName evidence="5">Unannotated protein</fullName>
    </submittedName>
</protein>
<dbReference type="PANTHER" id="PTHR30146:SF109">
    <property type="entry name" value="HTH-TYPE TRANSCRIPTIONAL REGULATOR GALS"/>
    <property type="match status" value="1"/>
</dbReference>
<organism evidence="5">
    <name type="scientific">freshwater metagenome</name>
    <dbReference type="NCBI Taxonomy" id="449393"/>
    <lineage>
        <taxon>unclassified sequences</taxon>
        <taxon>metagenomes</taxon>
        <taxon>ecological metagenomes</taxon>
    </lineage>
</organism>
<keyword evidence="3" id="KW-0804">Transcription</keyword>
<evidence type="ECO:0000259" key="4">
    <source>
        <dbReference type="PROSITE" id="PS50932"/>
    </source>
</evidence>
<dbReference type="Pfam" id="PF00356">
    <property type="entry name" value="LacI"/>
    <property type="match status" value="1"/>
</dbReference>
<evidence type="ECO:0000256" key="1">
    <source>
        <dbReference type="ARBA" id="ARBA00023015"/>
    </source>
</evidence>
<sequence>MAVSVKEVAREAGVSLGTVSNVLNNPQNVAPENVKKVKDAIQRLGYVRNDAARQLRAGRSRGIGVIVQDIRNPFFAELTRGAEDAASENQLGILIADSDSDSERERFILGLFEEQRVLGVLVTPVGNELEILKEMKNRGNAIVVVDQKSRDKSISSVSVDDVAGGAMAVTHLIETGRRRIAFAGGPLSDLPIGERLKGALKAVKSHDNVSLEVLETDNLTVLEGRRIGEEIIARPAHERPDAVFAANDLLAIGVMQAIVVSPNLSIPGDLALIGYDDISFAEMAIVPLSSVRQPSADIGKHAVKLLIEESDNGPDSHPQQLVFQPSLVIRESTIALRPRNSGTT</sequence>
<dbReference type="SUPFAM" id="SSF53822">
    <property type="entry name" value="Periplasmic binding protein-like I"/>
    <property type="match status" value="1"/>
</dbReference>
<dbReference type="SMART" id="SM00354">
    <property type="entry name" value="HTH_LACI"/>
    <property type="match status" value="1"/>
</dbReference>
<evidence type="ECO:0000256" key="3">
    <source>
        <dbReference type="ARBA" id="ARBA00023163"/>
    </source>
</evidence>
<dbReference type="GO" id="GO:0003700">
    <property type="term" value="F:DNA-binding transcription factor activity"/>
    <property type="evidence" value="ECO:0007669"/>
    <property type="project" value="TreeGrafter"/>
</dbReference>
<dbReference type="AlphaFoldDB" id="A0A6J6AVH0"/>
<dbReference type="InterPro" id="IPR010982">
    <property type="entry name" value="Lambda_DNA-bd_dom_sf"/>
</dbReference>
<dbReference type="EMBL" id="CAEZSG010000001">
    <property type="protein sequence ID" value="CAB4530485.1"/>
    <property type="molecule type" value="Genomic_DNA"/>
</dbReference>
<evidence type="ECO:0000313" key="5">
    <source>
        <dbReference type="EMBL" id="CAB4530485.1"/>
    </source>
</evidence>
<keyword evidence="1" id="KW-0805">Transcription regulation</keyword>
<dbReference type="Gene3D" id="3.40.50.2300">
    <property type="match status" value="2"/>
</dbReference>
<feature type="domain" description="HTH lacI-type" evidence="4">
    <location>
        <begin position="3"/>
        <end position="57"/>
    </location>
</feature>
<dbReference type="PROSITE" id="PS00356">
    <property type="entry name" value="HTH_LACI_1"/>
    <property type="match status" value="1"/>
</dbReference>
<dbReference type="SUPFAM" id="SSF47413">
    <property type="entry name" value="lambda repressor-like DNA-binding domains"/>
    <property type="match status" value="1"/>
</dbReference>
<proteinExistence type="predicted"/>
<gene>
    <name evidence="5" type="ORF">UFOPK1413_00009</name>
</gene>
<evidence type="ECO:0000256" key="2">
    <source>
        <dbReference type="ARBA" id="ARBA00023125"/>
    </source>
</evidence>
<dbReference type="GO" id="GO:0000976">
    <property type="term" value="F:transcription cis-regulatory region binding"/>
    <property type="evidence" value="ECO:0007669"/>
    <property type="project" value="TreeGrafter"/>
</dbReference>
<dbReference type="InterPro" id="IPR028082">
    <property type="entry name" value="Peripla_BP_I"/>
</dbReference>